<feature type="transmembrane region" description="Helical" evidence="2">
    <location>
        <begin position="168"/>
        <end position="189"/>
    </location>
</feature>
<keyword evidence="2" id="KW-1133">Transmembrane helix</keyword>
<reference evidence="4" key="1">
    <citation type="submission" date="2022-12" db="EMBL/GenBank/DDBJ databases">
        <title>Genome assemblies of Blomia tropicalis.</title>
        <authorList>
            <person name="Cui Y."/>
        </authorList>
    </citation>
    <scope>NUCLEOTIDE SEQUENCE</scope>
    <source>
        <tissue evidence="4">Adult mites</tissue>
    </source>
</reference>
<dbReference type="GO" id="GO:0008076">
    <property type="term" value="C:voltage-gated potassium channel complex"/>
    <property type="evidence" value="ECO:0007669"/>
    <property type="project" value="TreeGrafter"/>
</dbReference>
<feature type="region of interest" description="Disordered" evidence="1">
    <location>
        <begin position="472"/>
        <end position="494"/>
    </location>
</feature>
<evidence type="ECO:0000256" key="2">
    <source>
        <dbReference type="SAM" id="Phobius"/>
    </source>
</evidence>
<feature type="transmembrane region" description="Helical" evidence="2">
    <location>
        <begin position="102"/>
        <end position="127"/>
    </location>
</feature>
<keyword evidence="2" id="KW-0812">Transmembrane</keyword>
<gene>
    <name evidence="4" type="ORF">RDWZM_004612</name>
</gene>
<dbReference type="InterPro" id="IPR003937">
    <property type="entry name" value="K_chnl_volt-dep_KCNQ"/>
</dbReference>
<feature type="compositionally biased region" description="Low complexity" evidence="1">
    <location>
        <begin position="432"/>
        <end position="443"/>
    </location>
</feature>
<dbReference type="AlphaFoldDB" id="A0A9Q0RLT1"/>
<proteinExistence type="predicted"/>
<dbReference type="EMBL" id="JAPWDV010000002">
    <property type="protein sequence ID" value="KAJ6218800.1"/>
    <property type="molecule type" value="Genomic_DNA"/>
</dbReference>
<dbReference type="SUPFAM" id="SSF81324">
    <property type="entry name" value="Voltage-gated potassium channels"/>
    <property type="match status" value="1"/>
</dbReference>
<feature type="transmembrane region" description="Helical" evidence="2">
    <location>
        <begin position="232"/>
        <end position="254"/>
    </location>
</feature>
<feature type="domain" description="Potassium channel" evidence="3">
    <location>
        <begin position="175"/>
        <end position="246"/>
    </location>
</feature>
<evidence type="ECO:0000313" key="5">
    <source>
        <dbReference type="Proteomes" id="UP001142055"/>
    </source>
</evidence>
<evidence type="ECO:0000256" key="1">
    <source>
        <dbReference type="SAM" id="MobiDB-lite"/>
    </source>
</evidence>
<dbReference type="InterPro" id="IPR013099">
    <property type="entry name" value="K_chnl_dom"/>
</dbReference>
<dbReference type="OMA" id="CIETACV"/>
<evidence type="ECO:0000313" key="4">
    <source>
        <dbReference type="EMBL" id="KAJ6218800.1"/>
    </source>
</evidence>
<accession>A0A9Q0RLT1</accession>
<feature type="compositionally biased region" description="Basic and acidic residues" evidence="1">
    <location>
        <begin position="477"/>
        <end position="486"/>
    </location>
</feature>
<keyword evidence="5" id="KW-1185">Reference proteome</keyword>
<dbReference type="Proteomes" id="UP001142055">
    <property type="component" value="Chromosome 2"/>
</dbReference>
<dbReference type="Pfam" id="PF07885">
    <property type="entry name" value="Ion_trans_2"/>
    <property type="match status" value="1"/>
</dbReference>
<dbReference type="PRINTS" id="PR00169">
    <property type="entry name" value="KCHANNEL"/>
</dbReference>
<dbReference type="PANTHER" id="PTHR47735:SF9">
    <property type="entry name" value="POTASSIUM VOLTAGE-GATED CHANNEL SUBFAMILY KQT MEMBER 4-LIKE ISOFORM X1"/>
    <property type="match status" value="1"/>
</dbReference>
<dbReference type="GO" id="GO:0005249">
    <property type="term" value="F:voltage-gated potassium channel activity"/>
    <property type="evidence" value="ECO:0007669"/>
    <property type="project" value="InterPro"/>
</dbReference>
<feature type="region of interest" description="Disordered" evidence="1">
    <location>
        <begin position="432"/>
        <end position="460"/>
    </location>
</feature>
<dbReference type="PANTHER" id="PTHR47735">
    <property type="entry name" value="POTASSIUM VOLTAGE-GATED CHANNEL SUBFAMILY KQT MEMBER 4"/>
    <property type="match status" value="1"/>
</dbReference>
<name>A0A9Q0RLT1_BLOTA</name>
<sequence>MIEHTQLEDVVRFLNTDRFKYQVYLFLNRPRTCLAISYQIAVGVLLLTDMTLTIFMSRRDQAFSYKVIFWFDLAVCIIFGLELVISVWSATSLPKYRGWTGFIFVLINPMYVLDMVVWATCVAVLVFDRRETMLAVGLRGFRMLHFFENRYHLWRIVGYVMWTQRFQLAMVVYFCIVWLFIIGLLMFFIEAPYNDQFSTVANSLWFTLVTCTTVGYGDVAPISTPGKIVTSIGMLIGVSLFAMPGGVIGAGLALKVEDEETAQMDLRLELAATMVQYAWRVYWIKRRLQRHKAKTPNRMLIRLNSTRSPFRFMEQRDTGSIYGSEYGGPTYPNPFQNNQAYVSSQPNVNIDNTNPMFFNPYVVQFVYLLRYLIAKKRFKFSMYLCDSNTFYETYTKNTFHYNSTIQNFQLNLNNIEEMVNNTSQMVESLYQTQMEQQHAQRMQQEQEQHRNRRRRPRQGLWTLAQRRRLRQLRRGGRRLDRQRSEQDQSNENES</sequence>
<dbReference type="CDD" id="cd23767">
    <property type="entry name" value="IQCD"/>
    <property type="match status" value="1"/>
</dbReference>
<protein>
    <recommendedName>
        <fullName evidence="3">Potassium channel domain-containing protein</fullName>
    </recommendedName>
</protein>
<comment type="caution">
    <text evidence="4">The sequence shown here is derived from an EMBL/GenBank/DDBJ whole genome shotgun (WGS) entry which is preliminary data.</text>
</comment>
<dbReference type="Gene3D" id="1.10.287.70">
    <property type="match status" value="1"/>
</dbReference>
<keyword evidence="2" id="KW-0472">Membrane</keyword>
<evidence type="ECO:0000259" key="3">
    <source>
        <dbReference type="Pfam" id="PF07885"/>
    </source>
</evidence>
<feature type="transmembrane region" description="Helical" evidence="2">
    <location>
        <begin position="36"/>
        <end position="55"/>
    </location>
</feature>
<organism evidence="4 5">
    <name type="scientific">Blomia tropicalis</name>
    <name type="common">Mite</name>
    <dbReference type="NCBI Taxonomy" id="40697"/>
    <lineage>
        <taxon>Eukaryota</taxon>
        <taxon>Metazoa</taxon>
        <taxon>Ecdysozoa</taxon>
        <taxon>Arthropoda</taxon>
        <taxon>Chelicerata</taxon>
        <taxon>Arachnida</taxon>
        <taxon>Acari</taxon>
        <taxon>Acariformes</taxon>
        <taxon>Sarcoptiformes</taxon>
        <taxon>Astigmata</taxon>
        <taxon>Glycyphagoidea</taxon>
        <taxon>Echimyopodidae</taxon>
        <taxon>Blomia</taxon>
    </lineage>
</organism>
<dbReference type="PRINTS" id="PR01459">
    <property type="entry name" value="KCNQCHANNEL"/>
</dbReference>
<feature type="transmembrane region" description="Helical" evidence="2">
    <location>
        <begin position="67"/>
        <end position="90"/>
    </location>
</feature>
<dbReference type="OrthoDB" id="415460at2759"/>